<keyword evidence="1" id="KW-0805">Transcription regulation</keyword>
<dbReference type="InterPro" id="IPR036388">
    <property type="entry name" value="WH-like_DNA-bd_sf"/>
</dbReference>
<organism evidence="7 8">
    <name type="scientific">Halorientalis persicus</name>
    <dbReference type="NCBI Taxonomy" id="1367881"/>
    <lineage>
        <taxon>Archaea</taxon>
        <taxon>Methanobacteriati</taxon>
        <taxon>Methanobacteriota</taxon>
        <taxon>Stenosarchaea group</taxon>
        <taxon>Halobacteria</taxon>
        <taxon>Halobacteriales</taxon>
        <taxon>Haloarculaceae</taxon>
        <taxon>Halorientalis</taxon>
    </lineage>
</organism>
<evidence type="ECO:0000259" key="6">
    <source>
        <dbReference type="PROSITE" id="PS50113"/>
    </source>
</evidence>
<dbReference type="SUPFAM" id="SSF55785">
    <property type="entry name" value="PYP-like sensor domain (PAS domain)"/>
    <property type="match status" value="2"/>
</dbReference>
<dbReference type="Gene3D" id="1.10.10.10">
    <property type="entry name" value="Winged helix-like DNA-binding domain superfamily/Winged helix DNA-binding domain"/>
    <property type="match status" value="1"/>
</dbReference>
<feature type="region of interest" description="Disordered" evidence="4">
    <location>
        <begin position="121"/>
        <end position="166"/>
    </location>
</feature>
<dbReference type="InterPro" id="IPR013656">
    <property type="entry name" value="PAS_4"/>
</dbReference>
<protein>
    <submittedName>
        <fullName evidence="7">PAS domain S-box-containing protein</fullName>
    </submittedName>
</protein>
<evidence type="ECO:0000256" key="4">
    <source>
        <dbReference type="SAM" id="MobiDB-lite"/>
    </source>
</evidence>
<evidence type="ECO:0000256" key="3">
    <source>
        <dbReference type="SAM" id="Coils"/>
    </source>
</evidence>
<dbReference type="RefSeq" id="WP_092661751.1">
    <property type="nucleotide sequence ID" value="NZ_FOCX01000015.1"/>
</dbReference>
<evidence type="ECO:0000259" key="5">
    <source>
        <dbReference type="PROSITE" id="PS50112"/>
    </source>
</evidence>
<accession>A0A1H8R3U4</accession>
<dbReference type="InterPro" id="IPR013324">
    <property type="entry name" value="RNA_pol_sigma_r3/r4-like"/>
</dbReference>
<feature type="domain" description="PAS" evidence="5">
    <location>
        <begin position="175"/>
        <end position="245"/>
    </location>
</feature>
<dbReference type="Proteomes" id="UP000198775">
    <property type="component" value="Unassembled WGS sequence"/>
</dbReference>
<dbReference type="InterPro" id="IPR052155">
    <property type="entry name" value="Biofilm_reg_signaling"/>
</dbReference>
<dbReference type="OrthoDB" id="342253at2157"/>
<dbReference type="AlphaFoldDB" id="A0A1H8R3U4"/>
<dbReference type="InterPro" id="IPR000700">
    <property type="entry name" value="PAS-assoc_C"/>
</dbReference>
<evidence type="ECO:0000256" key="2">
    <source>
        <dbReference type="ARBA" id="ARBA00023163"/>
    </source>
</evidence>
<dbReference type="PROSITE" id="PS50113">
    <property type="entry name" value="PAC"/>
    <property type="match status" value="2"/>
</dbReference>
<dbReference type="SUPFAM" id="SSF55781">
    <property type="entry name" value="GAF domain-like"/>
    <property type="match status" value="3"/>
</dbReference>
<dbReference type="InterPro" id="IPR029016">
    <property type="entry name" value="GAF-like_dom_sf"/>
</dbReference>
<dbReference type="Pfam" id="PF13185">
    <property type="entry name" value="GAF_2"/>
    <property type="match status" value="3"/>
</dbReference>
<dbReference type="PANTHER" id="PTHR44757:SF2">
    <property type="entry name" value="BIOFILM ARCHITECTURE MAINTENANCE PROTEIN MBAA"/>
    <property type="match status" value="1"/>
</dbReference>
<dbReference type="EMBL" id="FOCX01000015">
    <property type="protein sequence ID" value="SEO61349.1"/>
    <property type="molecule type" value="Genomic_DNA"/>
</dbReference>
<feature type="domain" description="PAC" evidence="6">
    <location>
        <begin position="375"/>
        <end position="427"/>
    </location>
</feature>
<dbReference type="Pfam" id="PF04967">
    <property type="entry name" value="HTH_10"/>
    <property type="match status" value="1"/>
</dbReference>
<name>A0A1H8R3U4_9EURY</name>
<dbReference type="Gene3D" id="3.30.450.40">
    <property type="match status" value="3"/>
</dbReference>
<evidence type="ECO:0000313" key="7">
    <source>
        <dbReference type="EMBL" id="SEO61349.1"/>
    </source>
</evidence>
<dbReference type="InterPro" id="IPR000014">
    <property type="entry name" value="PAS"/>
</dbReference>
<dbReference type="Pfam" id="PF15915">
    <property type="entry name" value="BAT"/>
    <property type="match status" value="1"/>
</dbReference>
<dbReference type="SMART" id="SM00086">
    <property type="entry name" value="PAC"/>
    <property type="match status" value="2"/>
</dbReference>
<dbReference type="InterPro" id="IPR035965">
    <property type="entry name" value="PAS-like_dom_sf"/>
</dbReference>
<dbReference type="InterPro" id="IPR001610">
    <property type="entry name" value="PAC"/>
</dbReference>
<dbReference type="SMART" id="SM00091">
    <property type="entry name" value="PAS"/>
    <property type="match status" value="2"/>
</dbReference>
<dbReference type="Pfam" id="PF08448">
    <property type="entry name" value="PAS_4"/>
    <property type="match status" value="2"/>
</dbReference>
<proteinExistence type="predicted"/>
<dbReference type="InterPro" id="IPR007050">
    <property type="entry name" value="HTH_bacterioopsin"/>
</dbReference>
<dbReference type="SUPFAM" id="SSF88659">
    <property type="entry name" value="Sigma3 and sigma4 domains of RNA polymerase sigma factors"/>
    <property type="match status" value="1"/>
</dbReference>
<dbReference type="CDD" id="cd00130">
    <property type="entry name" value="PAS"/>
    <property type="match status" value="2"/>
</dbReference>
<evidence type="ECO:0000256" key="1">
    <source>
        <dbReference type="ARBA" id="ARBA00023015"/>
    </source>
</evidence>
<feature type="domain" description="PAC" evidence="6">
    <location>
        <begin position="250"/>
        <end position="301"/>
    </location>
</feature>
<feature type="compositionally biased region" description="Basic and acidic residues" evidence="4">
    <location>
        <begin position="145"/>
        <end position="162"/>
    </location>
</feature>
<dbReference type="SMART" id="SM00065">
    <property type="entry name" value="GAF"/>
    <property type="match status" value="2"/>
</dbReference>
<sequence>MTERDPILLVERTEGAVPTTTVEPGGREIRRVPDETAALDAIASGQTAVVAGDTADGSAESLIERLTEAAPDTPVLAVVEERGEADDTLLATGATGVVAPETVPRLVGPDGPELLARLERSDPIPESDGRPTAMPSLDDASSTDRSTEATRRDGGLRLDRSADSTGADPQRYEAILQRYETILNTVEDGIYLMDTEGRFVAVNDATEDLTGYPREFLVGRHVSTVLPDGDVQRGRQLIQALLTDDDRHVGTLEQTVVTAGGEEVPCENRLAIVENDGAFLGNVGVVRDVSEQRERERRLREERALVEAIFEAVPDLLYAFDENGEYLRWNNRVPEATGYSDEEIEDRSPLEFLAPEDRTRVADTLRTVVSDRRIEHLEANLRTRDGESIPYEFSGGPVVDEDGELIGVAGMGRDVSERVARERKIERQRDELDELNRINAVIRDIDQALIRARSREEAERVVCDRLAASEAYRFATVTGYDPTTDSLVPRTGAGDHDRIDVIEAMGRAPDGPGREAIRTRSVQIVKNLRARDRLRPWESAAFECGVRSLAIIPVVFEDTTYGLLSVFASRPDAFDDREETVLGELGETLGYALATIDREEREQLLTTLQGSTRELINASSKEDVCDRVVRAAAEVLQTATVGVFLLDDGGDLVRTASTDGFTEQFVADSLPAPDTGDSAPWSAFLDGETTVFDGGEQSIVADEVPRSGLAVPLGDHALLVALSTDSTGFDGDLRRVLDLFGTSAEAALDRVEGETNLRARDAELETQNRRLKRQVNINEVIRGVDEALVDGTTRTEIEQSVCERLVSEGPYRFAWIGGFDPATDDVTPRTWAGEGGEYLDTLGTDASEPSSQALDCSEPVIVSRVSDRLHDEPWREAALRRDFRSVVAVPLVYENYTYGVLAVYGEDSDTFGETERPVFAELGETIANAINGIETKQSLLGDDAVRLKLRLDDETSPLVSLSHSLDCTIRLEGVTTWTADGLRAFLTVASVHSATVDTTLDQAVAVADYRHVGERDSDVYEVEFADQTVLGTLLEHGGRPRDLTVEDGQMDLVVDVSHDIHVRELVDVVRATYPTTELVARKDVTRELRSEQQLRSDVLGDLTDRQREVLTTAHLSGYFERPRESTGQDIADALGISQPAVNRHLRVAQRTVFDWLLSGNTLESEGLER</sequence>
<dbReference type="InterPro" id="IPR003018">
    <property type="entry name" value="GAF"/>
</dbReference>
<dbReference type="PROSITE" id="PS50112">
    <property type="entry name" value="PAS"/>
    <property type="match status" value="2"/>
</dbReference>
<keyword evidence="3" id="KW-0175">Coiled coil</keyword>
<evidence type="ECO:0000313" key="8">
    <source>
        <dbReference type="Proteomes" id="UP000198775"/>
    </source>
</evidence>
<dbReference type="NCBIfam" id="TIGR00229">
    <property type="entry name" value="sensory_box"/>
    <property type="match status" value="2"/>
</dbReference>
<feature type="domain" description="PAS" evidence="5">
    <location>
        <begin position="302"/>
        <end position="372"/>
    </location>
</feature>
<reference evidence="8" key="1">
    <citation type="submission" date="2016-10" db="EMBL/GenBank/DDBJ databases">
        <authorList>
            <person name="Varghese N."/>
            <person name="Submissions S."/>
        </authorList>
    </citation>
    <scope>NUCLEOTIDE SEQUENCE [LARGE SCALE GENOMIC DNA]</scope>
    <source>
        <strain evidence="8">IBRC-M 10043</strain>
    </source>
</reference>
<dbReference type="InterPro" id="IPR031803">
    <property type="entry name" value="BAT_GAF/HTH-assoc"/>
</dbReference>
<dbReference type="PANTHER" id="PTHR44757">
    <property type="entry name" value="DIGUANYLATE CYCLASE DGCP"/>
    <property type="match status" value="1"/>
</dbReference>
<feature type="coiled-coil region" evidence="3">
    <location>
        <begin position="418"/>
        <end position="445"/>
    </location>
</feature>
<dbReference type="Gene3D" id="3.30.450.20">
    <property type="entry name" value="PAS domain"/>
    <property type="match status" value="2"/>
</dbReference>
<keyword evidence="8" id="KW-1185">Reference proteome</keyword>
<keyword evidence="2" id="KW-0804">Transcription</keyword>
<gene>
    <name evidence="7" type="ORF">SAMN05216388_101581</name>
</gene>